<dbReference type="KEGG" id="cpau:EHF44_24950"/>
<organism evidence="3 4">
    <name type="scientific">Cupriavidus pauculus</name>
    <dbReference type="NCBI Taxonomy" id="82633"/>
    <lineage>
        <taxon>Bacteria</taxon>
        <taxon>Pseudomonadati</taxon>
        <taxon>Pseudomonadota</taxon>
        <taxon>Betaproteobacteria</taxon>
        <taxon>Burkholderiales</taxon>
        <taxon>Burkholderiaceae</taxon>
        <taxon>Cupriavidus</taxon>
    </lineage>
</organism>
<sequence length="164" mass="16668">MTPSCHFRVAVFATLAALPVWLGAATKTTTFAVRLTLTADCTITASDLDFGSQGVLAANVDQTSSLSVTCSNSAPYQVGLDGGTAAGSSIANRLMAGTGAATVQYQIYRDSSRTQIWGNTPGTDTVGGTGNGAAQAITMYGRVPPQSTPAAGTYTTTVTATVNF</sequence>
<dbReference type="InterPro" id="IPR007893">
    <property type="entry name" value="Spore_coat_U/FanG"/>
</dbReference>
<evidence type="ECO:0000313" key="3">
    <source>
        <dbReference type="EMBL" id="AZG16628.1"/>
    </source>
</evidence>
<reference evidence="4" key="1">
    <citation type="submission" date="2018-11" db="EMBL/GenBank/DDBJ databases">
        <title>FDA dAtabase for Regulatory Grade micrObial Sequences (FDA-ARGOS): Supporting development and validation of Infectious Disease Dx tests.</title>
        <authorList>
            <person name="Goldberg B."/>
            <person name="Campos J."/>
            <person name="Tallon L."/>
            <person name="Sadzewicz L."/>
            <person name="Zhao X."/>
            <person name="Vavikolanu K."/>
            <person name="Mehta A."/>
            <person name="Aluvathingal J."/>
            <person name="Nadendla S."/>
            <person name="Geyer C."/>
            <person name="Nandy P."/>
            <person name="Yan Y."/>
            <person name="Sichtig H."/>
        </authorList>
    </citation>
    <scope>NUCLEOTIDE SEQUENCE [LARGE SCALE GENOMIC DNA]</scope>
    <source>
        <strain evidence="4">FDAARGOS_614</strain>
    </source>
</reference>
<dbReference type="Proteomes" id="UP000270411">
    <property type="component" value="Chromosome 2"/>
</dbReference>
<evidence type="ECO:0000259" key="2">
    <source>
        <dbReference type="Pfam" id="PF05229"/>
    </source>
</evidence>
<dbReference type="EMBL" id="CP033970">
    <property type="protein sequence ID" value="AZG16628.1"/>
    <property type="molecule type" value="Genomic_DNA"/>
</dbReference>
<dbReference type="RefSeq" id="WP_124686359.1">
    <property type="nucleotide sequence ID" value="NZ_CP033970.1"/>
</dbReference>
<feature type="domain" description="Spore coat protein U/FanG" evidence="2">
    <location>
        <begin position="28"/>
        <end position="161"/>
    </location>
</feature>
<dbReference type="Pfam" id="PF05229">
    <property type="entry name" value="SCPU"/>
    <property type="match status" value="1"/>
</dbReference>
<gene>
    <name evidence="3" type="ORF">EHF44_24950</name>
</gene>
<dbReference type="OrthoDB" id="8751277at2"/>
<name>A0A3G8H8B1_9BURK</name>
<evidence type="ECO:0000256" key="1">
    <source>
        <dbReference type="SAM" id="SignalP"/>
    </source>
</evidence>
<dbReference type="SMART" id="SM00972">
    <property type="entry name" value="SCPU"/>
    <property type="match status" value="1"/>
</dbReference>
<protein>
    <submittedName>
        <fullName evidence="3">Spore coat U domain-containing protein</fullName>
    </submittedName>
</protein>
<feature type="chain" id="PRO_5018007571" evidence="1">
    <location>
        <begin position="25"/>
        <end position="164"/>
    </location>
</feature>
<evidence type="ECO:0000313" key="4">
    <source>
        <dbReference type="Proteomes" id="UP000270411"/>
    </source>
</evidence>
<proteinExistence type="predicted"/>
<dbReference type="InterPro" id="IPR053167">
    <property type="entry name" value="Spore_coat_component"/>
</dbReference>
<dbReference type="PANTHER" id="PTHR37089">
    <property type="entry name" value="PROTEIN U-RELATED"/>
    <property type="match status" value="1"/>
</dbReference>
<dbReference type="PANTHER" id="PTHR37089:SF4">
    <property type="entry name" value="EXPORTED PROTEIN"/>
    <property type="match status" value="1"/>
</dbReference>
<keyword evidence="1" id="KW-0732">Signal</keyword>
<feature type="signal peptide" evidence="1">
    <location>
        <begin position="1"/>
        <end position="24"/>
    </location>
</feature>
<accession>A0A3G8H8B1</accession>
<dbReference type="AlphaFoldDB" id="A0A3G8H8B1"/>